<name>A0ABM1R9N5_CAMSA</name>
<accession>A0ABM1R9N5</accession>
<reference evidence="3" key="2">
    <citation type="submission" date="2025-08" db="UniProtKB">
        <authorList>
            <consortium name="RefSeq"/>
        </authorList>
    </citation>
    <scope>IDENTIFICATION</scope>
    <source>
        <tissue evidence="3">Leaf</tissue>
    </source>
</reference>
<dbReference type="InterPro" id="IPR017451">
    <property type="entry name" value="F-box-assoc_interact_dom"/>
</dbReference>
<evidence type="ECO:0000259" key="1">
    <source>
        <dbReference type="PROSITE" id="PS50181"/>
    </source>
</evidence>
<dbReference type="InterPro" id="IPR036047">
    <property type="entry name" value="F-box-like_dom_sf"/>
</dbReference>
<dbReference type="PROSITE" id="PS50181">
    <property type="entry name" value="FBOX"/>
    <property type="match status" value="1"/>
</dbReference>
<dbReference type="InterPro" id="IPR001810">
    <property type="entry name" value="F-box_dom"/>
</dbReference>
<dbReference type="Gene3D" id="1.20.1280.50">
    <property type="match status" value="1"/>
</dbReference>
<dbReference type="InterPro" id="IPR013187">
    <property type="entry name" value="F-box-assoc_dom_typ3"/>
</dbReference>
<dbReference type="CDD" id="cd22157">
    <property type="entry name" value="F-box_AtFBW1-like"/>
    <property type="match status" value="1"/>
</dbReference>
<evidence type="ECO:0000313" key="2">
    <source>
        <dbReference type="Proteomes" id="UP000694864"/>
    </source>
</evidence>
<gene>
    <name evidence="3" type="primary">LOC109130537</name>
</gene>
<dbReference type="SMART" id="SM00256">
    <property type="entry name" value="FBOX"/>
    <property type="match status" value="1"/>
</dbReference>
<organism evidence="2 3">
    <name type="scientific">Camelina sativa</name>
    <name type="common">False flax</name>
    <name type="synonym">Myagrum sativum</name>
    <dbReference type="NCBI Taxonomy" id="90675"/>
    <lineage>
        <taxon>Eukaryota</taxon>
        <taxon>Viridiplantae</taxon>
        <taxon>Streptophyta</taxon>
        <taxon>Embryophyta</taxon>
        <taxon>Tracheophyta</taxon>
        <taxon>Spermatophyta</taxon>
        <taxon>Magnoliopsida</taxon>
        <taxon>eudicotyledons</taxon>
        <taxon>Gunneridae</taxon>
        <taxon>Pentapetalae</taxon>
        <taxon>rosids</taxon>
        <taxon>malvids</taxon>
        <taxon>Brassicales</taxon>
        <taxon>Brassicaceae</taxon>
        <taxon>Camelineae</taxon>
        <taxon>Camelina</taxon>
    </lineage>
</organism>
<keyword evidence="2" id="KW-1185">Reference proteome</keyword>
<dbReference type="GeneID" id="109130537"/>
<dbReference type="Pfam" id="PF00646">
    <property type="entry name" value="F-box"/>
    <property type="match status" value="1"/>
</dbReference>
<feature type="domain" description="F-box" evidence="1">
    <location>
        <begin position="16"/>
        <end position="66"/>
    </location>
</feature>
<dbReference type="PANTHER" id="PTHR31111:SF100">
    <property type="entry name" value="F-BOX DOMAIN-CONTAINING PROTEIN"/>
    <property type="match status" value="1"/>
</dbReference>
<dbReference type="SUPFAM" id="SSF81383">
    <property type="entry name" value="F-box domain"/>
    <property type="match status" value="1"/>
</dbReference>
<dbReference type="Pfam" id="PF08268">
    <property type="entry name" value="FBA_3"/>
    <property type="match status" value="2"/>
</dbReference>
<dbReference type="NCBIfam" id="TIGR01640">
    <property type="entry name" value="F_box_assoc_1"/>
    <property type="match status" value="2"/>
</dbReference>
<sequence length="533" mass="60292">MKQLIENQDDEKDRSPIKVDPIPLDLEEAILSRLPAKSLMKFLCVSKTWSSIIRNQRFVNSYYAMSSTIRSSRFIIAFCCGSQAKFDDWRLFVFSSSYEDEKSSSLATTLHMTIPSVSSASGCLSVHGLIGCTIGGPFIVCNPSTNKYTILPCAGPRTFLGYDPVGDQFKALTMVSYPPPPQPQDFLVYEVLTLGGGESSWTCNTFTSLPHFTVTNSICINGFVYYAAWTPTRTTNPVIVCFDVRYERLSFIKAPMPVVCWEGESILIEYKGKLASIARHPHADFHSFDLWILEDATRHDWSQQTFELPFSLGMGRNITSPGTNKAVYEVLTLGGGESSWTCNTFTSPPHFTVTNSICINGFVYYAAWTPTRTTNPVIVCFYVRYERLSFIKAPMAVVCWEGESILIEYRGKLASIARHPHADFRSFDLWILEDATTHDWSQQTFELPFSLGMGRNITSPGTNKAGEIIFAPKRLSYDAQPYYIFYYNVDRKDMRRVRLLGIADDEEFRRRYRIAGQCYVSISPEHVETIASL</sequence>
<dbReference type="RefSeq" id="XP_019095723.1">
    <property type="nucleotide sequence ID" value="XM_019240178.1"/>
</dbReference>
<dbReference type="PANTHER" id="PTHR31111">
    <property type="entry name" value="BNAA05G37150D PROTEIN-RELATED"/>
    <property type="match status" value="1"/>
</dbReference>
<protein>
    <submittedName>
        <fullName evidence="3">F-box protein At1g30790-like</fullName>
    </submittedName>
</protein>
<reference evidence="2" key="1">
    <citation type="journal article" date="2014" name="Nat. Commun.">
        <title>The emerging biofuel crop Camelina sativa retains a highly undifferentiated hexaploid genome structure.</title>
        <authorList>
            <person name="Kagale S."/>
            <person name="Koh C."/>
            <person name="Nixon J."/>
            <person name="Bollina V."/>
            <person name="Clarke W.E."/>
            <person name="Tuteja R."/>
            <person name="Spillane C."/>
            <person name="Robinson S.J."/>
            <person name="Links M.G."/>
            <person name="Clarke C."/>
            <person name="Higgins E.E."/>
            <person name="Huebert T."/>
            <person name="Sharpe A.G."/>
            <person name="Parkin I.A."/>
        </authorList>
    </citation>
    <scope>NUCLEOTIDE SEQUENCE [LARGE SCALE GENOMIC DNA]</scope>
    <source>
        <strain evidence="2">cv. DH55</strain>
    </source>
</reference>
<evidence type="ECO:0000313" key="3">
    <source>
        <dbReference type="RefSeq" id="XP_019095723.1"/>
    </source>
</evidence>
<proteinExistence type="predicted"/>
<dbReference type="Proteomes" id="UP000694864">
    <property type="component" value="Chromosome 3"/>
</dbReference>